<evidence type="ECO:0000313" key="2">
    <source>
        <dbReference type="Proteomes" id="UP001432202"/>
    </source>
</evidence>
<reference evidence="1 2" key="1">
    <citation type="submission" date="2024-02" db="EMBL/GenBank/DDBJ databases">
        <title>STSV induces naive adaptation in Sulfolobus.</title>
        <authorList>
            <person name="Xiang X."/>
            <person name="Song M."/>
        </authorList>
    </citation>
    <scope>NUCLEOTIDE SEQUENCE [LARGE SCALE GENOMIC DNA]</scope>
    <source>
        <strain evidence="1 2">RT2</strain>
    </source>
</reference>
<dbReference type="RefSeq" id="WP_338598437.1">
    <property type="nucleotide sequence ID" value="NZ_CP146016.1"/>
</dbReference>
<dbReference type="GeneID" id="89336599"/>
<dbReference type="InterPro" id="IPR052896">
    <property type="entry name" value="GGT-like_enzyme"/>
</dbReference>
<name>A0AAX4KWZ6_9CREN</name>
<dbReference type="InterPro" id="IPR043138">
    <property type="entry name" value="GGT_lsub"/>
</dbReference>
<evidence type="ECO:0000313" key="1">
    <source>
        <dbReference type="EMBL" id="WWQ59348.1"/>
    </source>
</evidence>
<gene>
    <name evidence="1" type="ORF">V6M85_07485</name>
</gene>
<dbReference type="InterPro" id="IPR043137">
    <property type="entry name" value="GGT_ssub_C"/>
</dbReference>
<dbReference type="PANTHER" id="PTHR43881">
    <property type="entry name" value="GAMMA-GLUTAMYLTRANSPEPTIDASE (AFU_ORTHOLOGUE AFUA_4G13580)"/>
    <property type="match status" value="1"/>
</dbReference>
<proteinExistence type="predicted"/>
<dbReference type="PRINTS" id="PR01210">
    <property type="entry name" value="GGTRANSPTASE"/>
</dbReference>
<dbReference type="Pfam" id="PF01019">
    <property type="entry name" value="G_glu_transpept"/>
    <property type="match status" value="1"/>
</dbReference>
<dbReference type="Gene3D" id="1.10.246.130">
    <property type="match status" value="1"/>
</dbReference>
<sequence length="524" mass="57912">MNAIATDHFLASKAGIEMFKKGGNAFDAITASAAVLSVVDPYNSGLGGFGVAILRTSDGKIRGVNFIGTAPRRLKLEDLIEEDPWEDYKPTAEGPLSPLVPGNVAGWGEIHSKYGQLKWADVLEPAILAARGHEITNRIHKFYEGIKWKAARHQSTYKTFYSSGSFPSVGEILKQPELENTLKILAEEGWESFYNGTLASRISDAVRKWGGVLDEEDLKSYSLLWVNPLNTTFEKSTIYSLSQGTGGPIVLEWLNIIEQLNPQDSWDSGNFAHFFLEAGKLAMRDDDAYNSGKNYITMPVDKLISKEHAKELAALITNKANFYKKVNKSVYGLHTTSLSAIDDEGNAVTMTLTQMYGFDRNGLLEGLGFSLNDGVCYFSTDPKDKERVEPMQRPRYPLSPIIAENQNELITLGSAGGWTIPQTITLTLLKILKFNMEIDKAIVTPRYILRYRDNSIPYPPGTVVEIEEGIPRATIEELRNRGHIIGSHTPFDKAPFGAVNGVQAMRGKMIGGAEIRRDGIALTI</sequence>
<organism evidence="1 2">
    <name type="scientific">Sulfolobus tengchongensis</name>
    <dbReference type="NCBI Taxonomy" id="207809"/>
    <lineage>
        <taxon>Archaea</taxon>
        <taxon>Thermoproteota</taxon>
        <taxon>Thermoprotei</taxon>
        <taxon>Sulfolobales</taxon>
        <taxon>Sulfolobaceae</taxon>
        <taxon>Sulfolobus</taxon>
    </lineage>
</organism>
<dbReference type="Gene3D" id="3.60.20.40">
    <property type="match status" value="1"/>
</dbReference>
<dbReference type="Proteomes" id="UP001432202">
    <property type="component" value="Chromosome"/>
</dbReference>
<keyword evidence="2" id="KW-1185">Reference proteome</keyword>
<dbReference type="SUPFAM" id="SSF56235">
    <property type="entry name" value="N-terminal nucleophile aminohydrolases (Ntn hydrolases)"/>
    <property type="match status" value="1"/>
</dbReference>
<dbReference type="EMBL" id="CP146016">
    <property type="protein sequence ID" value="WWQ59348.1"/>
    <property type="molecule type" value="Genomic_DNA"/>
</dbReference>
<protein>
    <submittedName>
        <fullName evidence="1">Gamma-glutamyltransferase family protein</fullName>
    </submittedName>
</protein>
<dbReference type="AlphaFoldDB" id="A0AAX4KWZ6"/>
<dbReference type="InterPro" id="IPR029055">
    <property type="entry name" value="Ntn_hydrolases_N"/>
</dbReference>
<accession>A0AAX4KWZ6</accession>
<dbReference type="PANTHER" id="PTHR43881:SF1">
    <property type="entry name" value="GAMMA-GLUTAMYLTRANSPEPTIDASE (AFU_ORTHOLOGUE AFUA_4G13580)"/>
    <property type="match status" value="1"/>
</dbReference>